<dbReference type="InterPro" id="IPR001478">
    <property type="entry name" value="PDZ"/>
</dbReference>
<dbReference type="GO" id="GO:0051660">
    <property type="term" value="P:establishment of centrosome localization"/>
    <property type="evidence" value="ECO:0007669"/>
    <property type="project" value="TreeGrafter"/>
</dbReference>
<dbReference type="Pfam" id="PF00595">
    <property type="entry name" value="PDZ"/>
    <property type="match status" value="1"/>
</dbReference>
<feature type="region of interest" description="Disordered" evidence="1">
    <location>
        <begin position="215"/>
        <end position="236"/>
    </location>
</feature>
<feature type="compositionally biased region" description="Low complexity" evidence="1">
    <location>
        <begin position="307"/>
        <end position="323"/>
    </location>
</feature>
<sequence>MGFTLTRRDTKTSAESSDPVYVKKILPTGAAIQDGRLQIGDRLLSVDGVDVSNMDQVLAQLRAVTPGRIVKLVISRQAAALADDTVSGRKSGVQSVSNSMEDPDLNSVDLPPRPFRSFTYEFRLPRKSTGTLIKPTLGVNFKWGTAPPDSDNSTSPIYAPLPGLYVESLLPEGLVMQAGRPTLLPGDRLVGLNGENLDGLSAKEISTKIRKVLNSVDEQDPEGKQSGSVPSPRPFSLTVHRYHGLQRQSTDSMPRASLRNRRSVALAELSSSSNPALPDQYANTPFLTDSRRRRSSLFEDAHDRSRLSSSSSAEGMSKHSASSPRYMSVPPRMFSGVNPYFEREGFGRRSVSEKRHGQVDAAKLPFFQTQILPSRYKMPEDVDKQYSTMPTTRRLKIHRERMAALAASNAGIVPGGPVKALHPSDLSKPADPGAQCISDCSNRDEDLPSRDTMSLFRRGRKQNSSFRNAVDRSLNLGETSVSRPSENNTNRIGRSRSASRVPSSPIPNSCTQSVSTDASQSQRLTLSQNHVTDSHHSAKHSRPTTPALSPDVYPPVPPRQELLPARTTPTSNVKPAKRSFGGIRGLFRSVLPGFLVTSRWSYDPVLRDRCFVKIYVWTGGIVKEEIPVNKRHTVIGRAGRRLSKIHIIDYAFKEREVAISSTPPNPKNPISPSKLTSPSLTNSTIMTRPTASSSVHAAVTGSHGFSQSRRRVGDPRDIRPVE</sequence>
<dbReference type="GO" id="GO:0005912">
    <property type="term" value="C:adherens junction"/>
    <property type="evidence" value="ECO:0007669"/>
    <property type="project" value="TreeGrafter"/>
</dbReference>
<protein>
    <recommendedName>
        <fullName evidence="2">PDZ domain-containing protein</fullName>
    </recommendedName>
</protein>
<feature type="compositionally biased region" description="Basic and acidic residues" evidence="1">
    <location>
        <begin position="296"/>
        <end position="306"/>
    </location>
</feature>
<feature type="domain" description="PDZ" evidence="2">
    <location>
        <begin position="1"/>
        <end position="78"/>
    </location>
</feature>
<feature type="compositionally biased region" description="Polar residues" evidence="1">
    <location>
        <begin position="269"/>
        <end position="287"/>
    </location>
</feature>
<dbReference type="AlphaFoldDB" id="A0A3P8FAQ5"/>
<evidence type="ECO:0000313" key="3">
    <source>
        <dbReference type="EMBL" id="VDP73237.1"/>
    </source>
</evidence>
<evidence type="ECO:0000259" key="2">
    <source>
        <dbReference type="PROSITE" id="PS50106"/>
    </source>
</evidence>
<feature type="compositionally biased region" description="Low complexity" evidence="1">
    <location>
        <begin position="495"/>
        <end position="507"/>
    </location>
</feature>
<dbReference type="PANTHER" id="PTHR16484">
    <property type="entry name" value="PARTITIONING DEFECTIVE 3 RELATED"/>
    <property type="match status" value="1"/>
</dbReference>
<dbReference type="PANTHER" id="PTHR16484:SF17">
    <property type="entry name" value="BAZOOKA, ISOFORM B"/>
    <property type="match status" value="1"/>
</dbReference>
<dbReference type="SUPFAM" id="SSF50156">
    <property type="entry name" value="PDZ domain-like"/>
    <property type="match status" value="2"/>
</dbReference>
<dbReference type="SMART" id="SM00228">
    <property type="entry name" value="PDZ"/>
    <property type="match status" value="2"/>
</dbReference>
<dbReference type="GO" id="GO:0007155">
    <property type="term" value="P:cell adhesion"/>
    <property type="evidence" value="ECO:0007669"/>
    <property type="project" value="TreeGrafter"/>
</dbReference>
<dbReference type="Gene3D" id="2.30.42.10">
    <property type="match status" value="2"/>
</dbReference>
<dbReference type="PROSITE" id="PS50106">
    <property type="entry name" value="PDZ"/>
    <property type="match status" value="2"/>
</dbReference>
<dbReference type="InterPro" id="IPR052213">
    <property type="entry name" value="PAR3"/>
</dbReference>
<feature type="region of interest" description="Disordered" evidence="1">
    <location>
        <begin position="659"/>
        <end position="722"/>
    </location>
</feature>
<dbReference type="Proteomes" id="UP000272942">
    <property type="component" value="Unassembled WGS sequence"/>
</dbReference>
<reference evidence="3 4" key="1">
    <citation type="submission" date="2018-11" db="EMBL/GenBank/DDBJ databases">
        <authorList>
            <consortium name="Pathogen Informatics"/>
        </authorList>
    </citation>
    <scope>NUCLEOTIDE SEQUENCE [LARGE SCALE GENOMIC DNA]</scope>
    <source>
        <strain evidence="3 4">Egypt</strain>
    </source>
</reference>
<gene>
    <name evidence="3" type="ORF">ECPE_LOCUS4645</name>
</gene>
<evidence type="ECO:0000256" key="1">
    <source>
        <dbReference type="SAM" id="MobiDB-lite"/>
    </source>
</evidence>
<dbReference type="InterPro" id="IPR036034">
    <property type="entry name" value="PDZ_sf"/>
</dbReference>
<dbReference type="CDD" id="cd00136">
    <property type="entry name" value="PDZ_canonical"/>
    <property type="match status" value="1"/>
</dbReference>
<keyword evidence="4" id="KW-1185">Reference proteome</keyword>
<dbReference type="EMBL" id="UZAN01041505">
    <property type="protein sequence ID" value="VDP73237.1"/>
    <property type="molecule type" value="Genomic_DNA"/>
</dbReference>
<dbReference type="GO" id="GO:0043296">
    <property type="term" value="C:apical junction complex"/>
    <property type="evidence" value="ECO:0007669"/>
    <property type="project" value="TreeGrafter"/>
</dbReference>
<dbReference type="GO" id="GO:0000226">
    <property type="term" value="P:microtubule cytoskeleton organization"/>
    <property type="evidence" value="ECO:0007669"/>
    <property type="project" value="TreeGrafter"/>
</dbReference>
<feature type="region of interest" description="Disordered" evidence="1">
    <location>
        <begin position="412"/>
        <end position="576"/>
    </location>
</feature>
<evidence type="ECO:0000313" key="4">
    <source>
        <dbReference type="Proteomes" id="UP000272942"/>
    </source>
</evidence>
<dbReference type="GO" id="GO:0008104">
    <property type="term" value="P:intracellular protein localization"/>
    <property type="evidence" value="ECO:0007669"/>
    <property type="project" value="TreeGrafter"/>
</dbReference>
<feature type="compositionally biased region" description="Polar residues" evidence="1">
    <location>
        <begin position="508"/>
        <end position="531"/>
    </location>
</feature>
<dbReference type="GO" id="GO:0005938">
    <property type="term" value="C:cell cortex"/>
    <property type="evidence" value="ECO:0007669"/>
    <property type="project" value="TreeGrafter"/>
</dbReference>
<organism evidence="3 4">
    <name type="scientific">Echinostoma caproni</name>
    <dbReference type="NCBI Taxonomy" id="27848"/>
    <lineage>
        <taxon>Eukaryota</taxon>
        <taxon>Metazoa</taxon>
        <taxon>Spiralia</taxon>
        <taxon>Lophotrochozoa</taxon>
        <taxon>Platyhelminthes</taxon>
        <taxon>Trematoda</taxon>
        <taxon>Digenea</taxon>
        <taxon>Plagiorchiida</taxon>
        <taxon>Echinostomata</taxon>
        <taxon>Echinostomatoidea</taxon>
        <taxon>Echinostomatidae</taxon>
        <taxon>Echinostoma</taxon>
    </lineage>
</organism>
<feature type="compositionally biased region" description="Polar residues" evidence="1">
    <location>
        <begin position="675"/>
        <end position="695"/>
    </location>
</feature>
<feature type="region of interest" description="Disordered" evidence="1">
    <location>
        <begin position="85"/>
        <end position="110"/>
    </location>
</feature>
<dbReference type="GO" id="GO:0045197">
    <property type="term" value="P:establishment or maintenance of epithelial cell apical/basal polarity"/>
    <property type="evidence" value="ECO:0007669"/>
    <property type="project" value="TreeGrafter"/>
</dbReference>
<accession>A0A3P8FAQ5</accession>
<dbReference type="OrthoDB" id="2187496at2759"/>
<feature type="region of interest" description="Disordered" evidence="1">
    <location>
        <begin position="264"/>
        <end position="327"/>
    </location>
</feature>
<name>A0A3P8FAQ5_9TREM</name>
<feature type="compositionally biased region" description="Polar residues" evidence="1">
    <location>
        <begin position="476"/>
        <end position="492"/>
    </location>
</feature>
<feature type="domain" description="PDZ" evidence="2">
    <location>
        <begin position="121"/>
        <end position="216"/>
    </location>
</feature>
<dbReference type="GO" id="GO:0035091">
    <property type="term" value="F:phosphatidylinositol binding"/>
    <property type="evidence" value="ECO:0007669"/>
    <property type="project" value="TreeGrafter"/>
</dbReference>
<feature type="compositionally biased region" description="Basic and acidic residues" evidence="1">
    <location>
        <begin position="711"/>
        <end position="722"/>
    </location>
</feature>
<dbReference type="GO" id="GO:0030010">
    <property type="term" value="P:establishment of cell polarity"/>
    <property type="evidence" value="ECO:0007669"/>
    <property type="project" value="TreeGrafter"/>
</dbReference>
<dbReference type="GO" id="GO:0016324">
    <property type="term" value="C:apical plasma membrane"/>
    <property type="evidence" value="ECO:0007669"/>
    <property type="project" value="TreeGrafter"/>
</dbReference>
<proteinExistence type="predicted"/>